<evidence type="ECO:0000313" key="2">
    <source>
        <dbReference type="EMBL" id="GHA75621.1"/>
    </source>
</evidence>
<reference evidence="2" key="1">
    <citation type="journal article" date="2014" name="Int. J. Syst. Evol. Microbiol.">
        <title>Complete genome sequence of Corynebacterium casei LMG S-19264T (=DSM 44701T), isolated from a smear-ripened cheese.</title>
        <authorList>
            <consortium name="US DOE Joint Genome Institute (JGI-PGF)"/>
            <person name="Walter F."/>
            <person name="Albersmeier A."/>
            <person name="Kalinowski J."/>
            <person name="Ruckert C."/>
        </authorList>
    </citation>
    <scope>NUCLEOTIDE SEQUENCE</scope>
    <source>
        <strain evidence="2">JCM 4518</strain>
    </source>
</reference>
<dbReference type="PROSITE" id="PS51257">
    <property type="entry name" value="PROKAR_LIPOPROTEIN"/>
    <property type="match status" value="1"/>
</dbReference>
<accession>A0A918SWQ8</accession>
<organism evidence="2 3">
    <name type="scientific">Streptomyces termitum</name>
    <dbReference type="NCBI Taxonomy" id="67368"/>
    <lineage>
        <taxon>Bacteria</taxon>
        <taxon>Bacillati</taxon>
        <taxon>Actinomycetota</taxon>
        <taxon>Actinomycetes</taxon>
        <taxon>Kitasatosporales</taxon>
        <taxon>Streptomycetaceae</taxon>
        <taxon>Streptomyces</taxon>
    </lineage>
</organism>
<reference evidence="2" key="2">
    <citation type="submission" date="2020-09" db="EMBL/GenBank/DDBJ databases">
        <authorList>
            <person name="Sun Q."/>
            <person name="Ohkuma M."/>
        </authorList>
    </citation>
    <scope>NUCLEOTIDE SEQUENCE</scope>
    <source>
        <strain evidence="2">JCM 4518</strain>
    </source>
</reference>
<feature type="region of interest" description="Disordered" evidence="1">
    <location>
        <begin position="58"/>
        <end position="86"/>
    </location>
</feature>
<gene>
    <name evidence="2" type="ORF">GCM10010305_17910</name>
</gene>
<keyword evidence="3" id="KW-1185">Reference proteome</keyword>
<protein>
    <submittedName>
        <fullName evidence="2">Uncharacterized protein</fullName>
    </submittedName>
</protein>
<name>A0A918SWQ8_9ACTN</name>
<dbReference type="Proteomes" id="UP000644020">
    <property type="component" value="Unassembled WGS sequence"/>
</dbReference>
<proteinExistence type="predicted"/>
<dbReference type="RefSeq" id="WP_189976050.1">
    <property type="nucleotide sequence ID" value="NZ_BMUL01000004.1"/>
</dbReference>
<evidence type="ECO:0000256" key="1">
    <source>
        <dbReference type="SAM" id="MobiDB-lite"/>
    </source>
</evidence>
<evidence type="ECO:0000313" key="3">
    <source>
        <dbReference type="Proteomes" id="UP000644020"/>
    </source>
</evidence>
<sequence>MSGEARPLAYRAEIRAEGLVAGTGCSAPWLLGCYQTLSPVLALRWLQNEVVRLASRLDPDPAQSPWAPPTTLREAAPAPDAPAELRVWATDPKERRAAWERVRADEPFFTVVPDVDCVYGLSVWPLWHSAELEPPAPPRHISLRGRFLADH</sequence>
<comment type="caution">
    <text evidence="2">The sequence shown here is derived from an EMBL/GenBank/DDBJ whole genome shotgun (WGS) entry which is preliminary data.</text>
</comment>
<dbReference type="EMBL" id="BMUL01000004">
    <property type="protein sequence ID" value="GHA75621.1"/>
    <property type="molecule type" value="Genomic_DNA"/>
</dbReference>
<dbReference type="AlphaFoldDB" id="A0A918SWQ8"/>